<keyword evidence="6 7" id="KW-0539">Nucleus</keyword>
<reference evidence="9" key="1">
    <citation type="submission" date="2022-01" db="EMBL/GenBank/DDBJ databases">
        <title>Genome Sequence Resource for Two Populations of Ditylenchus destructor, the Migratory Endoparasitic Phytonematode.</title>
        <authorList>
            <person name="Zhang H."/>
            <person name="Lin R."/>
            <person name="Xie B."/>
        </authorList>
    </citation>
    <scope>NUCLEOTIDE SEQUENCE</scope>
    <source>
        <strain evidence="9">BazhouSP</strain>
    </source>
</reference>
<keyword evidence="8" id="KW-0175">Coiled coil</keyword>
<name>A0AAD4N6L6_9BILA</name>
<keyword evidence="4 7" id="KW-0010">Activator</keyword>
<evidence type="ECO:0000256" key="2">
    <source>
        <dbReference type="ARBA" id="ARBA00008089"/>
    </source>
</evidence>
<evidence type="ECO:0000256" key="8">
    <source>
        <dbReference type="SAM" id="Coils"/>
    </source>
</evidence>
<comment type="caution">
    <text evidence="9">The sequence shown here is derived from an EMBL/GenBank/DDBJ whole genome shotgun (WGS) entry which is preliminary data.</text>
</comment>
<evidence type="ECO:0000256" key="3">
    <source>
        <dbReference type="ARBA" id="ARBA00023015"/>
    </source>
</evidence>
<comment type="similarity">
    <text evidence="2 7">Belongs to the Mediator complex subunit 9 family.</text>
</comment>
<evidence type="ECO:0000256" key="6">
    <source>
        <dbReference type="ARBA" id="ARBA00023242"/>
    </source>
</evidence>
<proteinExistence type="inferred from homology"/>
<feature type="coiled-coil region" evidence="8">
    <location>
        <begin position="13"/>
        <end position="93"/>
    </location>
</feature>
<comment type="function">
    <text evidence="7">Component of the Mediator complex, a coactivator involved in the regulated transcription of nearly all RNA polymerase II-dependent genes. Mediator functions as a bridge to convey information from gene-specific regulatory proteins to the basal RNA polymerase II transcription machinery. Mediator is recruited to promoters by direct interactions with regulatory proteins and serves as a scaffold for the assembly of a functional preinitiation complex with RNA polymerase II and the general transcription factors.</text>
</comment>
<dbReference type="GO" id="GO:0016592">
    <property type="term" value="C:mediator complex"/>
    <property type="evidence" value="ECO:0007669"/>
    <property type="project" value="InterPro"/>
</dbReference>
<protein>
    <recommendedName>
        <fullName evidence="7">Mediator of RNA polymerase II transcription subunit 9</fullName>
    </recommendedName>
    <alternativeName>
        <fullName evidence="7">Mediator complex subunit 9</fullName>
    </alternativeName>
</protein>
<evidence type="ECO:0000256" key="5">
    <source>
        <dbReference type="ARBA" id="ARBA00023163"/>
    </source>
</evidence>
<dbReference type="InterPro" id="IPR011425">
    <property type="entry name" value="Med9"/>
</dbReference>
<evidence type="ECO:0000256" key="4">
    <source>
        <dbReference type="ARBA" id="ARBA00023159"/>
    </source>
</evidence>
<evidence type="ECO:0000313" key="9">
    <source>
        <dbReference type="EMBL" id="KAI1715442.1"/>
    </source>
</evidence>
<comment type="subcellular location">
    <subcellularLocation>
        <location evidence="1 7">Nucleus</location>
    </subcellularLocation>
</comment>
<evidence type="ECO:0000256" key="1">
    <source>
        <dbReference type="ARBA" id="ARBA00004123"/>
    </source>
</evidence>
<dbReference type="GO" id="GO:0003712">
    <property type="term" value="F:transcription coregulator activity"/>
    <property type="evidence" value="ECO:0007669"/>
    <property type="project" value="InterPro"/>
</dbReference>
<dbReference type="Pfam" id="PF07544">
    <property type="entry name" value="Med9"/>
    <property type="match status" value="1"/>
</dbReference>
<accession>A0AAD4N6L6</accession>
<dbReference type="Proteomes" id="UP001201812">
    <property type="component" value="Unassembled WGS sequence"/>
</dbReference>
<sequence length="106" mass="12086">MSNPSTSDTTTCAKSLKALKKNLHILLNSAEKDNSSEFNLKIQKLKASLDHLRENVQSIGDIGRTLEQQQQKIDDLQRQIEIKNNFIRKFKEDLESSDPVPESMET</sequence>
<evidence type="ECO:0000256" key="7">
    <source>
        <dbReference type="RuleBase" id="RU364145"/>
    </source>
</evidence>
<keyword evidence="10" id="KW-1185">Reference proteome</keyword>
<organism evidence="9 10">
    <name type="scientific">Ditylenchus destructor</name>
    <dbReference type="NCBI Taxonomy" id="166010"/>
    <lineage>
        <taxon>Eukaryota</taxon>
        <taxon>Metazoa</taxon>
        <taxon>Ecdysozoa</taxon>
        <taxon>Nematoda</taxon>
        <taxon>Chromadorea</taxon>
        <taxon>Rhabditida</taxon>
        <taxon>Tylenchina</taxon>
        <taxon>Tylenchomorpha</taxon>
        <taxon>Sphaerularioidea</taxon>
        <taxon>Anguinidae</taxon>
        <taxon>Anguininae</taxon>
        <taxon>Ditylenchus</taxon>
    </lineage>
</organism>
<dbReference type="GO" id="GO:0006357">
    <property type="term" value="P:regulation of transcription by RNA polymerase II"/>
    <property type="evidence" value="ECO:0007669"/>
    <property type="project" value="InterPro"/>
</dbReference>
<gene>
    <name evidence="7" type="primary">MED9</name>
    <name evidence="9" type="ORF">DdX_07757</name>
</gene>
<keyword evidence="3 7" id="KW-0805">Transcription regulation</keyword>
<dbReference type="AlphaFoldDB" id="A0AAD4N6L6"/>
<dbReference type="EMBL" id="JAKKPZ010000011">
    <property type="protein sequence ID" value="KAI1715442.1"/>
    <property type="molecule type" value="Genomic_DNA"/>
</dbReference>
<keyword evidence="5 7" id="KW-0804">Transcription</keyword>
<comment type="subunit">
    <text evidence="7">Component of the Mediator complex.</text>
</comment>
<evidence type="ECO:0000313" key="10">
    <source>
        <dbReference type="Proteomes" id="UP001201812"/>
    </source>
</evidence>